<evidence type="ECO:0000313" key="2">
    <source>
        <dbReference type="Proteomes" id="UP000006222"/>
    </source>
</evidence>
<name>F2AM09_RHOBT</name>
<dbReference type="Proteomes" id="UP000006222">
    <property type="component" value="Unassembled WGS sequence"/>
</dbReference>
<reference evidence="1 2" key="1">
    <citation type="journal article" date="2013" name="Mar. Genomics">
        <title>Expression of sulfatases in Rhodopirellula baltica and the diversity of sulfatases in the genus Rhodopirellula.</title>
        <authorList>
            <person name="Wegner C.E."/>
            <person name="Richter-Heitmann T."/>
            <person name="Klindworth A."/>
            <person name="Klockow C."/>
            <person name="Richter M."/>
            <person name="Achstetter T."/>
            <person name="Glockner F.O."/>
            <person name="Harder J."/>
        </authorList>
    </citation>
    <scope>NUCLEOTIDE SEQUENCE [LARGE SCALE GENOMIC DNA]</scope>
    <source>
        <strain evidence="1 2">WH47</strain>
    </source>
</reference>
<comment type="caution">
    <text evidence="1">The sequence shown here is derived from an EMBL/GenBank/DDBJ whole genome shotgun (WGS) entry which is preliminary data.</text>
</comment>
<protein>
    <submittedName>
        <fullName evidence="1">Uncharacterized protein</fullName>
    </submittedName>
</protein>
<accession>F2AM09</accession>
<dbReference type="PATRIC" id="fig|991778.3.peg.739"/>
<proteinExistence type="predicted"/>
<dbReference type="AlphaFoldDB" id="F2AM09"/>
<dbReference type="EMBL" id="AFAR01000041">
    <property type="protein sequence ID" value="EGF29300.1"/>
    <property type="molecule type" value="Genomic_DNA"/>
</dbReference>
<evidence type="ECO:0000313" key="1">
    <source>
        <dbReference type="EMBL" id="EGF29300.1"/>
    </source>
</evidence>
<gene>
    <name evidence="1" type="ORF">RBWH47_05568</name>
</gene>
<organism evidence="1 2">
    <name type="scientific">Rhodopirellula baltica WH47</name>
    <dbReference type="NCBI Taxonomy" id="991778"/>
    <lineage>
        <taxon>Bacteria</taxon>
        <taxon>Pseudomonadati</taxon>
        <taxon>Planctomycetota</taxon>
        <taxon>Planctomycetia</taxon>
        <taxon>Pirellulales</taxon>
        <taxon>Pirellulaceae</taxon>
        <taxon>Rhodopirellula</taxon>
    </lineage>
</organism>
<sequence length="115" mass="13382">MTYDPAATFSYDHFAGGFLWSDEFPDTSSHDWNVVSHDYVYRYLIRIRRCITLDDANLSSLPLWRQVLDFAPNWPGLRADRREGTIVKRLRAAERLAEKCLKDLDDELSDLDGDL</sequence>